<sequence length="61" mass="7242">FLGPHLRQFIAQARQTHLFIHVFILPRSDIFCTQFSVRWCLSKTAVWRKGPVRFGTRLLQD</sequence>
<protein>
    <submittedName>
        <fullName evidence="1">Uncharacterized protein</fullName>
    </submittedName>
</protein>
<dbReference type="RefSeq" id="WP_256303852.1">
    <property type="nucleotide sequence ID" value="NZ_JANFYS010000013.1"/>
</dbReference>
<gene>
    <name evidence="1" type="ORF">NE579_07800</name>
</gene>
<dbReference type="Proteomes" id="UP001204562">
    <property type="component" value="Unassembled WGS sequence"/>
</dbReference>
<evidence type="ECO:0000313" key="1">
    <source>
        <dbReference type="EMBL" id="MCQ4770365.1"/>
    </source>
</evidence>
<evidence type="ECO:0000313" key="2">
    <source>
        <dbReference type="Proteomes" id="UP001204562"/>
    </source>
</evidence>
<dbReference type="EMBL" id="JANFYS010000013">
    <property type="protein sequence ID" value="MCQ4770365.1"/>
    <property type="molecule type" value="Genomic_DNA"/>
</dbReference>
<reference evidence="1" key="1">
    <citation type="submission" date="2022-06" db="EMBL/GenBank/DDBJ databases">
        <title>Isolation of gut microbiota from human fecal samples.</title>
        <authorList>
            <person name="Pamer E.G."/>
            <person name="Barat B."/>
            <person name="Waligurski E."/>
            <person name="Medina S."/>
            <person name="Paddock L."/>
            <person name="Mostad J."/>
        </authorList>
    </citation>
    <scope>NUCLEOTIDE SEQUENCE</scope>
    <source>
        <strain evidence="1">DFI.9.91</strain>
    </source>
</reference>
<proteinExistence type="predicted"/>
<dbReference type="AlphaFoldDB" id="A0AAW5JPR0"/>
<feature type="non-terminal residue" evidence="1">
    <location>
        <position position="1"/>
    </location>
</feature>
<name>A0AAW5JPR0_9FIRM</name>
<accession>A0AAW5JPR0</accession>
<comment type="caution">
    <text evidence="1">The sequence shown here is derived from an EMBL/GenBank/DDBJ whole genome shotgun (WGS) entry which is preliminary data.</text>
</comment>
<organism evidence="1 2">
    <name type="scientific">Intestinimonas massiliensis</name>
    <name type="common">ex Afouda et al. 2020</name>
    <dbReference type="NCBI Taxonomy" id="1673721"/>
    <lineage>
        <taxon>Bacteria</taxon>
        <taxon>Bacillati</taxon>
        <taxon>Bacillota</taxon>
        <taxon>Clostridia</taxon>
        <taxon>Eubacteriales</taxon>
        <taxon>Intestinimonas</taxon>
    </lineage>
</organism>